<gene>
    <name evidence="1" type="ORF">I5677_06605</name>
</gene>
<reference evidence="1" key="1">
    <citation type="submission" date="2020-12" db="EMBL/GenBank/DDBJ databases">
        <title>M. sibirica DSM 26468T genome.</title>
        <authorList>
            <person name="Thieme N."/>
            <person name="Rettenmaier R."/>
            <person name="Zverlov V."/>
            <person name="Liebl W."/>
        </authorList>
    </citation>
    <scope>NUCLEOTIDE SEQUENCE</scope>
    <source>
        <strain evidence="1">DSM 26468</strain>
    </source>
</reference>
<proteinExistence type="predicted"/>
<dbReference type="AlphaFoldDB" id="A0A8J7L2G5"/>
<dbReference type="Proteomes" id="UP000623269">
    <property type="component" value="Unassembled WGS sequence"/>
</dbReference>
<organism evidence="1 2">
    <name type="scientific">Mobilitalea sibirica</name>
    <dbReference type="NCBI Taxonomy" id="1462919"/>
    <lineage>
        <taxon>Bacteria</taxon>
        <taxon>Bacillati</taxon>
        <taxon>Bacillota</taxon>
        <taxon>Clostridia</taxon>
        <taxon>Lachnospirales</taxon>
        <taxon>Lachnospiraceae</taxon>
        <taxon>Mobilitalea</taxon>
    </lineage>
</organism>
<comment type="caution">
    <text evidence="1">The sequence shown here is derived from an EMBL/GenBank/DDBJ whole genome shotgun (WGS) entry which is preliminary data.</text>
</comment>
<name>A0A8J7L2G5_9FIRM</name>
<evidence type="ECO:0000313" key="2">
    <source>
        <dbReference type="Proteomes" id="UP000623269"/>
    </source>
</evidence>
<evidence type="ECO:0000313" key="1">
    <source>
        <dbReference type="EMBL" id="MBH1940553.1"/>
    </source>
</evidence>
<sequence length="54" mass="6274">MTSFKIEKISDENVFVTISKQTADGKFISNYYYTANIMFAENIPEVIMVKYNLI</sequence>
<accession>A0A8J7L2G5</accession>
<dbReference type="EMBL" id="JAEAGR010000005">
    <property type="protein sequence ID" value="MBH1940553.1"/>
    <property type="molecule type" value="Genomic_DNA"/>
</dbReference>
<protein>
    <submittedName>
        <fullName evidence="1">Uncharacterized protein</fullName>
    </submittedName>
</protein>
<keyword evidence="2" id="KW-1185">Reference proteome</keyword>